<proteinExistence type="predicted"/>
<gene>
    <name evidence="2" type="ORF">BDV96DRAFT_297808</name>
</gene>
<feature type="compositionally biased region" description="Low complexity" evidence="1">
    <location>
        <begin position="341"/>
        <end position="353"/>
    </location>
</feature>
<feature type="compositionally biased region" description="Polar residues" evidence="1">
    <location>
        <begin position="644"/>
        <end position="654"/>
    </location>
</feature>
<accession>A0A6A5YLK2</accession>
<feature type="region of interest" description="Disordered" evidence="1">
    <location>
        <begin position="108"/>
        <end position="131"/>
    </location>
</feature>
<evidence type="ECO:0000313" key="3">
    <source>
        <dbReference type="Proteomes" id="UP000799770"/>
    </source>
</evidence>
<evidence type="ECO:0000256" key="1">
    <source>
        <dbReference type="SAM" id="MobiDB-lite"/>
    </source>
</evidence>
<feature type="compositionally biased region" description="Polar residues" evidence="1">
    <location>
        <begin position="590"/>
        <end position="600"/>
    </location>
</feature>
<dbReference type="Proteomes" id="UP000799770">
    <property type="component" value="Unassembled WGS sequence"/>
</dbReference>
<dbReference type="OrthoDB" id="5417628at2759"/>
<name>A0A6A5YLK2_9PLEO</name>
<feature type="region of interest" description="Disordered" evidence="1">
    <location>
        <begin position="644"/>
        <end position="706"/>
    </location>
</feature>
<feature type="region of interest" description="Disordered" evidence="1">
    <location>
        <begin position="434"/>
        <end position="476"/>
    </location>
</feature>
<reference evidence="2" key="1">
    <citation type="journal article" date="2020" name="Stud. Mycol.">
        <title>101 Dothideomycetes genomes: a test case for predicting lifestyles and emergence of pathogens.</title>
        <authorList>
            <person name="Haridas S."/>
            <person name="Albert R."/>
            <person name="Binder M."/>
            <person name="Bloem J."/>
            <person name="Labutti K."/>
            <person name="Salamov A."/>
            <person name="Andreopoulos B."/>
            <person name="Baker S."/>
            <person name="Barry K."/>
            <person name="Bills G."/>
            <person name="Bluhm B."/>
            <person name="Cannon C."/>
            <person name="Castanera R."/>
            <person name="Culley D."/>
            <person name="Daum C."/>
            <person name="Ezra D."/>
            <person name="Gonzalez J."/>
            <person name="Henrissat B."/>
            <person name="Kuo A."/>
            <person name="Liang C."/>
            <person name="Lipzen A."/>
            <person name="Lutzoni F."/>
            <person name="Magnuson J."/>
            <person name="Mondo S."/>
            <person name="Nolan M."/>
            <person name="Ohm R."/>
            <person name="Pangilinan J."/>
            <person name="Park H.-J."/>
            <person name="Ramirez L."/>
            <person name="Alfaro M."/>
            <person name="Sun H."/>
            <person name="Tritt A."/>
            <person name="Yoshinaga Y."/>
            <person name="Zwiers L.-H."/>
            <person name="Turgeon B."/>
            <person name="Goodwin S."/>
            <person name="Spatafora J."/>
            <person name="Crous P."/>
            <person name="Grigoriev I."/>
        </authorList>
    </citation>
    <scope>NUCLEOTIDE SEQUENCE</scope>
    <source>
        <strain evidence="2">CBS 627.86</strain>
    </source>
</reference>
<feature type="region of interest" description="Disordered" evidence="1">
    <location>
        <begin position="377"/>
        <end position="418"/>
    </location>
</feature>
<sequence>MRFENWDVILFQRDIHVPIQEFKTACYVACDEYGRQLPTLTCYIVSLPVGTPFRVSLHSWTAKTKPSAIIESRRKANQRVVYTVQVMVEGNRVYHDYYELSATWPQGIENEKRRPGPERQSSKKKNPLPFPPFRQNILMQSSWDARDNDGRIKVFLSEQLIGKDSTNPGDFETSDTHEIVCFSFQHAPQDVLEQAGISWPIRNPLYLPALTATQSFTPYDLGMHRTLHHEAQDSQMHPSYGMRSRTSISRPSNVEPFARPKAAPGPYHDGTSGPPMTERNQSRMGNSSASVNASVGDPFEDVNMMDTWSTQRSVSDMATDISMSDMMFTSPASSTVRPPWNTRTSTGRGTNTTAGDRQVVMTLRDDQFSALMEAVSPPKKRLSGGHNPHVHSQELGSRPPTPHILASRADCSGLPASTKPSAAALARTASYPHLRDSFNKASPARKDDKRGASDVSKPTSMYHPSGASGKENRVPTPFPIETHIPPPFQFMQGPGLHPPLLRYSVGGGSDVEMRDPSSNYSSMSRVSRTQAHAMGKNSPAPLPAENGSVMSRKEGLGINPPTHGLPDVRHDKSLLPALDTPAGEHKVPHNTPNRTSPNTRVENLLNANDDSKPFAPGHRSGMSSLDRIGQQLFSALGDTTSSFDDNAGSGTIDSGTLPELDFESPIMKRKRQGTMGGERGRSPDAKMIMREQVDLTGADQRKGNAR</sequence>
<feature type="region of interest" description="Disordered" evidence="1">
    <location>
        <begin position="579"/>
        <end position="600"/>
    </location>
</feature>
<feature type="compositionally biased region" description="Basic and acidic residues" evidence="1">
    <location>
        <begin position="109"/>
        <end position="121"/>
    </location>
</feature>
<keyword evidence="3" id="KW-1185">Reference proteome</keyword>
<protein>
    <submittedName>
        <fullName evidence="2">Uncharacterized protein</fullName>
    </submittedName>
</protein>
<dbReference type="AlphaFoldDB" id="A0A6A5YLK2"/>
<feature type="compositionally biased region" description="Basic and acidic residues" evidence="1">
    <location>
        <begin position="678"/>
        <end position="706"/>
    </location>
</feature>
<evidence type="ECO:0000313" key="2">
    <source>
        <dbReference type="EMBL" id="KAF2107614.1"/>
    </source>
</evidence>
<feature type="region of interest" description="Disordered" evidence="1">
    <location>
        <begin position="231"/>
        <end position="298"/>
    </location>
</feature>
<feature type="region of interest" description="Disordered" evidence="1">
    <location>
        <begin position="329"/>
        <end position="354"/>
    </location>
</feature>
<dbReference type="EMBL" id="ML977353">
    <property type="protein sequence ID" value="KAF2107614.1"/>
    <property type="molecule type" value="Genomic_DNA"/>
</dbReference>
<feature type="compositionally biased region" description="Polar residues" evidence="1">
    <location>
        <begin position="278"/>
        <end position="293"/>
    </location>
</feature>
<feature type="compositionally biased region" description="Basic and acidic residues" evidence="1">
    <location>
        <begin position="434"/>
        <end position="452"/>
    </location>
</feature>
<organism evidence="2 3">
    <name type="scientific">Lophiotrema nucula</name>
    <dbReference type="NCBI Taxonomy" id="690887"/>
    <lineage>
        <taxon>Eukaryota</taxon>
        <taxon>Fungi</taxon>
        <taxon>Dikarya</taxon>
        <taxon>Ascomycota</taxon>
        <taxon>Pezizomycotina</taxon>
        <taxon>Dothideomycetes</taxon>
        <taxon>Pleosporomycetidae</taxon>
        <taxon>Pleosporales</taxon>
        <taxon>Lophiotremataceae</taxon>
        <taxon>Lophiotrema</taxon>
    </lineage>
</organism>